<evidence type="ECO:0000313" key="2">
    <source>
        <dbReference type="Proteomes" id="UP000294513"/>
    </source>
</evidence>
<name>A0A4R5BNE2_9ACTN</name>
<dbReference type="RefSeq" id="WP_131893627.1">
    <property type="nucleotide sequence ID" value="NZ_SMKU01000065.1"/>
</dbReference>
<protein>
    <submittedName>
        <fullName evidence="1">Uncharacterized protein</fullName>
    </submittedName>
</protein>
<reference evidence="1 2" key="1">
    <citation type="submission" date="2019-03" db="EMBL/GenBank/DDBJ databases">
        <title>Draft genome sequences of novel Actinobacteria.</title>
        <authorList>
            <person name="Sahin N."/>
            <person name="Ay H."/>
            <person name="Saygin H."/>
        </authorList>
    </citation>
    <scope>NUCLEOTIDE SEQUENCE [LARGE SCALE GENOMIC DNA]</scope>
    <source>
        <strain evidence="1 2">H3C3</strain>
    </source>
</reference>
<dbReference type="EMBL" id="SMKU01000065">
    <property type="protein sequence ID" value="TDD88368.1"/>
    <property type="molecule type" value="Genomic_DNA"/>
</dbReference>
<keyword evidence="2" id="KW-1185">Reference proteome</keyword>
<dbReference type="Proteomes" id="UP000294513">
    <property type="component" value="Unassembled WGS sequence"/>
</dbReference>
<accession>A0A4R5BNE2</accession>
<sequence length="81" mass="8709">MPEIRTARLSLGAVGNGQVEVDGREVRGVRSLIVKSAVGESPTLVLNLLLHELEVDGRLQVEVPKEVQETLIALGWTPPGD</sequence>
<organism evidence="1 2">
    <name type="scientific">Actinomadura rubrisoli</name>
    <dbReference type="NCBI Taxonomy" id="2530368"/>
    <lineage>
        <taxon>Bacteria</taxon>
        <taxon>Bacillati</taxon>
        <taxon>Actinomycetota</taxon>
        <taxon>Actinomycetes</taxon>
        <taxon>Streptosporangiales</taxon>
        <taxon>Thermomonosporaceae</taxon>
        <taxon>Actinomadura</taxon>
    </lineage>
</organism>
<proteinExistence type="predicted"/>
<gene>
    <name evidence="1" type="ORF">E1298_15270</name>
</gene>
<dbReference type="AlphaFoldDB" id="A0A4R5BNE2"/>
<comment type="caution">
    <text evidence="1">The sequence shown here is derived from an EMBL/GenBank/DDBJ whole genome shotgun (WGS) entry which is preliminary data.</text>
</comment>
<evidence type="ECO:0000313" key="1">
    <source>
        <dbReference type="EMBL" id="TDD88368.1"/>
    </source>
</evidence>